<dbReference type="GO" id="GO:0016746">
    <property type="term" value="F:acyltransferase activity"/>
    <property type="evidence" value="ECO:0007669"/>
    <property type="project" value="UniProtKB-KW"/>
</dbReference>
<dbReference type="Pfam" id="PF00132">
    <property type="entry name" value="Hexapep"/>
    <property type="match status" value="1"/>
</dbReference>
<evidence type="ECO:0000256" key="3">
    <source>
        <dbReference type="ARBA" id="ARBA00022737"/>
    </source>
</evidence>
<comment type="similarity">
    <text evidence="1">Belongs to the transferase hexapeptide repeat family.</text>
</comment>
<dbReference type="InterPro" id="IPR001451">
    <property type="entry name" value="Hexapep"/>
</dbReference>
<feature type="region of interest" description="Disordered" evidence="5">
    <location>
        <begin position="1"/>
        <end position="21"/>
    </location>
</feature>
<comment type="caution">
    <text evidence="6">The sequence shown here is derived from an EMBL/GenBank/DDBJ whole genome shotgun (WGS) entry which is preliminary data.</text>
</comment>
<feature type="compositionally biased region" description="Polar residues" evidence="5">
    <location>
        <begin position="1"/>
        <end position="16"/>
    </location>
</feature>
<dbReference type="SUPFAM" id="SSF51161">
    <property type="entry name" value="Trimeric LpxA-like enzymes"/>
    <property type="match status" value="1"/>
</dbReference>
<evidence type="ECO:0000256" key="4">
    <source>
        <dbReference type="ARBA" id="ARBA00023315"/>
    </source>
</evidence>
<keyword evidence="3" id="KW-0677">Repeat</keyword>
<dbReference type="InterPro" id="IPR050179">
    <property type="entry name" value="Trans_hexapeptide_repeat"/>
</dbReference>
<evidence type="ECO:0000256" key="1">
    <source>
        <dbReference type="ARBA" id="ARBA00007274"/>
    </source>
</evidence>
<evidence type="ECO:0000256" key="5">
    <source>
        <dbReference type="SAM" id="MobiDB-lite"/>
    </source>
</evidence>
<gene>
    <name evidence="6" type="ORF">JI744_18370</name>
</gene>
<dbReference type="InterPro" id="IPR011004">
    <property type="entry name" value="Trimer_LpxA-like_sf"/>
</dbReference>
<dbReference type="PROSITE" id="PS00101">
    <property type="entry name" value="HEXAPEP_TRANSFERASES"/>
    <property type="match status" value="1"/>
</dbReference>
<dbReference type="CDD" id="cd04647">
    <property type="entry name" value="LbH_MAT_like"/>
    <property type="match status" value="1"/>
</dbReference>
<dbReference type="Proteomes" id="UP000619033">
    <property type="component" value="Unassembled WGS sequence"/>
</dbReference>
<dbReference type="InterPro" id="IPR018357">
    <property type="entry name" value="Hexapep_transf_CS"/>
</dbReference>
<keyword evidence="2" id="KW-0808">Transferase</keyword>
<accession>A0A8J7MWN4</accession>
<proteinExistence type="inferred from homology"/>
<reference evidence="6" key="1">
    <citation type="submission" date="2021-01" db="EMBL/GenBank/DDBJ databases">
        <title>Genome seq and assembly of Tabrizicola sp. KVB23.</title>
        <authorList>
            <person name="Chhetri G."/>
        </authorList>
    </citation>
    <scope>NUCLEOTIDE SEQUENCE</scope>
    <source>
        <strain evidence="6">KVB23</strain>
    </source>
</reference>
<dbReference type="PANTHER" id="PTHR43300">
    <property type="entry name" value="ACETYLTRANSFERASE"/>
    <property type="match status" value="1"/>
</dbReference>
<dbReference type="Gene3D" id="2.160.10.10">
    <property type="entry name" value="Hexapeptide repeat proteins"/>
    <property type="match status" value="1"/>
</dbReference>
<dbReference type="PANTHER" id="PTHR43300:SF11">
    <property type="entry name" value="ACETYLTRANSFERASE RV3034C-RELATED"/>
    <property type="match status" value="1"/>
</dbReference>
<dbReference type="AlphaFoldDB" id="A0A8J7MWN4"/>
<keyword evidence="7" id="KW-1185">Reference proteome</keyword>
<sequence>MNRATDQAPSMTQPTPQKHRKISRQGLNYFKELRNAVIWIRRFWLVKVWGMDIHPDTMISLSAKLDKTFPKGVHVARGARLAFEVRIMTHDRTRGLYLHTRIGEDAFIGGRSIILPGVEIGAGSMVAVGSVVTKSVPPRTLVGGNPAKILREGITIVGGRFLEADANESALVEAGLT</sequence>
<name>A0A8J7MWN4_9RHOB</name>
<keyword evidence="4 6" id="KW-0012">Acyltransferase</keyword>
<evidence type="ECO:0000313" key="7">
    <source>
        <dbReference type="Proteomes" id="UP000619033"/>
    </source>
</evidence>
<evidence type="ECO:0000313" key="6">
    <source>
        <dbReference type="EMBL" id="MBL4930068.1"/>
    </source>
</evidence>
<protein>
    <submittedName>
        <fullName evidence="6">Acyltransferase</fullName>
    </submittedName>
</protein>
<evidence type="ECO:0000256" key="2">
    <source>
        <dbReference type="ARBA" id="ARBA00022679"/>
    </source>
</evidence>
<organism evidence="6 7">
    <name type="scientific">Fuscibacter oryzae</name>
    <dbReference type="NCBI Taxonomy" id="2803939"/>
    <lineage>
        <taxon>Bacteria</taxon>
        <taxon>Pseudomonadati</taxon>
        <taxon>Pseudomonadota</taxon>
        <taxon>Alphaproteobacteria</taxon>
        <taxon>Rhodobacterales</taxon>
        <taxon>Paracoccaceae</taxon>
        <taxon>Fuscibacter</taxon>
    </lineage>
</organism>
<dbReference type="EMBL" id="JAESVP010000014">
    <property type="protein sequence ID" value="MBL4930068.1"/>
    <property type="molecule type" value="Genomic_DNA"/>
</dbReference>